<sequence length="1467" mass="159011">MADGRQPDEHWASNGQENGENGYSAYSSAYRENGYHGGAAAHPGTAVDDSANLPPSPPPSPSAEQIGPVAQEVVTEHQDEEEAPEEPQSYPEEGTYEQPGDSLLEQTDYLSELQALGSQQAQTPEVLNGGSHPVEHSPSQQAQPEECVSKATCESAVKEEGARVAPPHQESAEIEGRDVASVEPPVDLSETSSTEQTNQESKGQVKESEESEVKEVKQPSLEGEVPKPEEEKETIVASKSETEITTETINEEDQVKGTTLGKPQETDTHRQETTMSSPEPCTESKAESEQESGAKTYFETTSEDNKEDSLQTQSYYELSTAAGTNLSGEEEIKMKKLDEEQETKTSTTSGKMSVEQRSLSLNITVGSSSGHTAMGEKSKAFLESLGPISGSFDESEVQPSTPSVESQCQLPPAVSITQTSADSSEDTPNKEEKPSNKHSFVLEHSGSLSEMLDLAGLLPQPSSERKELDHLRRKSMPCNVPALVESSFAKLALENQSSPGVGGESPLEEMGYCVFNEYSGPMPSPADVPSPGDSPHQRFPSAESEAEEELEAKVVEGVQKEMQQQEVKGVIPEISHKIVLDKKDSPVKSSLILERAVPSGIKPDRLRIPMTSTKDRLIELRLETGLPGDIKIQAIPEVEIEKDPSREASPIPPDNSFTFSSLETGIRTPTTPKSPDSEMKVTEESTKKEDPLEAQAKSKPESEATHEKSTKSDEELQKTQKRESEESSDKPEKANQDLPPLPSKSLKEYTEKGKQEAPMRSDKNGKQKSSKDGQALSPEKPLELKIQEVPPDKASPKPPMSSPVIVIPQAQVDEDVDEDDDIEIAEEPQEMMEEPEAPVLSKIDQAIIDVGMAEQKKAGVTLMVEDQLVDEDPKSGAEEWSHSAQNSDGEPATDSSHLSPCSDHDQSAEGSRNEGKGEEKNAGDENKNEEVKVGEVDQTREKDVVPEERKEKTKDEEDKSEERLDKMGQEKDIEIGQEVEETADVQCQSANDETTMDVSILDTDSGWMDSQDDDKSIMTEQIEALPQIQGPTSTPVVDKPAKRAPGRGKGRPGTTESKVFRKVPIHHPPREEMKKKKVAVRRADQSKVSALQSRSPSRKSVAKAAARHPRPALLHGSARRKATGMESHQPLSVAHQSRERTTERAYRSPEKRSSLPRPAKSLTRHIPAAEQEDNSTPSRPTSFQSRADTRSGRTPGMAGTESARSRSVRSGSSTPGSSAVTPGTPPSYSCRTPGSRTPGSHTPKSFSVLQEKKVAVIRTPPKSPSSAQRQLKVLNQPLPDLKNVRSKIGSTSNLKHQPKGGQVMIPSVKLDFSHVQAKCGSLDKIQHMAGGGNIQIQSKKIDLSHITSKCGSMSNIRHRPGGGNVRIENVKLDFKDKAHSKVGSLSNTSHTPGGGNIMIESHKLSFRETAKARVDHGAEIVITHSPGVETGGTSPRLSSAGSINLLESPQLSTLAQDVTAALAKQGL</sequence>
<dbReference type="InterPro" id="IPR001084">
    <property type="entry name" value="MAP_tubulin-bd_rpt"/>
</dbReference>
<dbReference type="PANTHER" id="PTHR11501">
    <property type="entry name" value="MICROTUBULE-ASSOCIATED PROTEIN"/>
    <property type="match status" value="1"/>
</dbReference>
<accession>A0AAV1HMG6</accession>
<dbReference type="InterPro" id="IPR013588">
    <property type="entry name" value="MAP2_projctn"/>
</dbReference>
<proteinExistence type="predicted"/>
<feature type="region of interest" description="Disordered" evidence="8">
    <location>
        <begin position="518"/>
        <end position="548"/>
    </location>
</feature>
<evidence type="ECO:0000259" key="9">
    <source>
        <dbReference type="Pfam" id="PF08377"/>
    </source>
</evidence>
<protein>
    <recommendedName>
        <fullName evidence="7">Microtubule-associated protein</fullName>
    </recommendedName>
</protein>
<evidence type="ECO:0000256" key="5">
    <source>
        <dbReference type="ARBA" id="ARBA00022737"/>
    </source>
</evidence>
<feature type="region of interest" description="Disordered" evidence="8">
    <location>
        <begin position="1025"/>
        <end position="1248"/>
    </location>
</feature>
<dbReference type="GO" id="GO:0000226">
    <property type="term" value="P:microtubule cytoskeleton organization"/>
    <property type="evidence" value="ECO:0007669"/>
    <property type="project" value="TreeGrafter"/>
</dbReference>
<gene>
    <name evidence="10" type="ORF">XNOV1_A036373</name>
</gene>
<name>A0AAV1HMG6_XYRNO</name>
<evidence type="ECO:0000313" key="10">
    <source>
        <dbReference type="EMBL" id="CAJ1086830.1"/>
    </source>
</evidence>
<dbReference type="PROSITE" id="PS51491">
    <property type="entry name" value="TAU_MAP_2"/>
    <property type="match status" value="4"/>
</dbReference>
<dbReference type="GO" id="GO:0031175">
    <property type="term" value="P:neuron projection development"/>
    <property type="evidence" value="ECO:0007669"/>
    <property type="project" value="TreeGrafter"/>
</dbReference>
<feature type="compositionally biased region" description="Low complexity" evidence="8">
    <location>
        <begin position="1208"/>
        <end position="1222"/>
    </location>
</feature>
<feature type="domain" description="MAP2/Tau projection" evidence="9">
    <location>
        <begin position="385"/>
        <end position="526"/>
    </location>
</feature>
<keyword evidence="5" id="KW-0677">Repeat</keyword>
<evidence type="ECO:0000256" key="8">
    <source>
        <dbReference type="SAM" id="MobiDB-lite"/>
    </source>
</evidence>
<feature type="compositionally biased region" description="Polar residues" evidence="8">
    <location>
        <begin position="344"/>
        <end position="371"/>
    </location>
</feature>
<feature type="compositionally biased region" description="Basic and acidic residues" evidence="8">
    <location>
        <begin position="745"/>
        <end position="771"/>
    </location>
</feature>
<dbReference type="Pfam" id="PF00418">
    <property type="entry name" value="Tubulin-binding"/>
    <property type="match status" value="4"/>
</dbReference>
<feature type="region of interest" description="Disordered" evidence="8">
    <location>
        <begin position="1"/>
        <end position="441"/>
    </location>
</feature>
<evidence type="ECO:0000256" key="1">
    <source>
        <dbReference type="ARBA" id="ARBA00004245"/>
    </source>
</evidence>
<dbReference type="PROSITE" id="PS00229">
    <property type="entry name" value="TAU_MAP_1"/>
    <property type="match status" value="1"/>
</dbReference>
<dbReference type="EMBL" id="OY660887">
    <property type="protein sequence ID" value="CAJ1086830.1"/>
    <property type="molecule type" value="Genomic_DNA"/>
</dbReference>
<feature type="domain" description="MAP2/Tau projection" evidence="9">
    <location>
        <begin position="989"/>
        <end position="1116"/>
    </location>
</feature>
<feature type="compositionally biased region" description="Polar residues" evidence="8">
    <location>
        <begin position="397"/>
        <end position="422"/>
    </location>
</feature>
<dbReference type="GO" id="GO:0043005">
    <property type="term" value="C:neuron projection"/>
    <property type="evidence" value="ECO:0007669"/>
    <property type="project" value="TreeGrafter"/>
</dbReference>
<keyword evidence="3" id="KW-0597">Phosphoprotein</keyword>
<dbReference type="PANTHER" id="PTHR11501:SF15">
    <property type="entry name" value="MICROTUBULE-ASSOCIATED PROTEIN 2"/>
    <property type="match status" value="1"/>
</dbReference>
<feature type="compositionally biased region" description="Polar residues" evidence="8">
    <location>
        <begin position="882"/>
        <end position="899"/>
    </location>
</feature>
<keyword evidence="2 7" id="KW-0963">Cytoplasm</keyword>
<feature type="compositionally biased region" description="Basic and acidic residues" evidence="8">
    <location>
        <begin position="1"/>
        <end position="11"/>
    </location>
</feature>
<dbReference type="GO" id="GO:0008017">
    <property type="term" value="F:microtubule binding"/>
    <property type="evidence" value="ECO:0007669"/>
    <property type="project" value="InterPro"/>
</dbReference>
<dbReference type="GO" id="GO:0005874">
    <property type="term" value="C:microtubule"/>
    <property type="evidence" value="ECO:0007669"/>
    <property type="project" value="UniProtKB-KW"/>
</dbReference>
<feature type="compositionally biased region" description="Polar residues" evidence="8">
    <location>
        <begin position="13"/>
        <end position="27"/>
    </location>
</feature>
<keyword evidence="4 7" id="KW-0493">Microtubule</keyword>
<feature type="compositionally biased region" description="Basic and acidic residues" evidence="8">
    <location>
        <begin position="902"/>
        <end position="974"/>
    </location>
</feature>
<evidence type="ECO:0000256" key="6">
    <source>
        <dbReference type="ARBA" id="ARBA00023212"/>
    </source>
</evidence>
<feature type="compositionally biased region" description="Polar residues" evidence="8">
    <location>
        <begin position="1174"/>
        <end position="1186"/>
    </location>
</feature>
<feature type="region of interest" description="Disordered" evidence="8">
    <location>
        <begin position="625"/>
        <end position="803"/>
    </location>
</feature>
<feature type="compositionally biased region" description="Polar residues" evidence="8">
    <location>
        <begin position="116"/>
        <end position="125"/>
    </location>
</feature>
<feature type="compositionally biased region" description="Basic and acidic residues" evidence="8">
    <location>
        <begin position="170"/>
        <end position="180"/>
    </location>
</feature>
<feature type="compositionally biased region" description="Basic and acidic residues" evidence="8">
    <location>
        <begin position="780"/>
        <end position="795"/>
    </location>
</feature>
<feature type="compositionally biased region" description="Basic and acidic residues" evidence="8">
    <location>
        <begin position="203"/>
        <end position="217"/>
    </location>
</feature>
<dbReference type="Pfam" id="PF08377">
    <property type="entry name" value="MAP2_projctn"/>
    <property type="match status" value="2"/>
</dbReference>
<evidence type="ECO:0000256" key="2">
    <source>
        <dbReference type="ARBA" id="ARBA00022490"/>
    </source>
</evidence>
<organism evidence="10 11">
    <name type="scientific">Xyrichtys novacula</name>
    <name type="common">Pearly razorfish</name>
    <name type="synonym">Hemipteronotus novacula</name>
    <dbReference type="NCBI Taxonomy" id="13765"/>
    <lineage>
        <taxon>Eukaryota</taxon>
        <taxon>Metazoa</taxon>
        <taxon>Chordata</taxon>
        <taxon>Craniata</taxon>
        <taxon>Vertebrata</taxon>
        <taxon>Euteleostomi</taxon>
        <taxon>Actinopterygii</taxon>
        <taxon>Neopterygii</taxon>
        <taxon>Teleostei</taxon>
        <taxon>Neoteleostei</taxon>
        <taxon>Acanthomorphata</taxon>
        <taxon>Eupercaria</taxon>
        <taxon>Labriformes</taxon>
        <taxon>Labridae</taxon>
        <taxon>Xyrichtys</taxon>
    </lineage>
</organism>
<evidence type="ECO:0000256" key="3">
    <source>
        <dbReference type="ARBA" id="ARBA00022553"/>
    </source>
</evidence>
<keyword evidence="11" id="KW-1185">Reference proteome</keyword>
<feature type="region of interest" description="Disordered" evidence="8">
    <location>
        <begin position="867"/>
        <end position="1012"/>
    </location>
</feature>
<dbReference type="InterPro" id="IPR027324">
    <property type="entry name" value="MAP2/MAP4/Tau"/>
</dbReference>
<feature type="compositionally biased region" description="Basic and acidic residues" evidence="8">
    <location>
        <begin position="224"/>
        <end position="234"/>
    </location>
</feature>
<feature type="compositionally biased region" description="Polar residues" evidence="8">
    <location>
        <begin position="189"/>
        <end position="198"/>
    </location>
</feature>
<feature type="compositionally biased region" description="Basic and acidic residues" evidence="8">
    <location>
        <begin position="1136"/>
        <end position="1153"/>
    </location>
</feature>
<keyword evidence="6 7" id="KW-0206">Cytoskeleton</keyword>
<evidence type="ECO:0000256" key="7">
    <source>
        <dbReference type="RuleBase" id="RU000686"/>
    </source>
</evidence>
<comment type="subcellular location">
    <subcellularLocation>
        <location evidence="1 7">Cytoplasm</location>
        <location evidence="1 7">Cytoskeleton</location>
    </subcellularLocation>
</comment>
<feature type="compositionally biased region" description="Polar residues" evidence="8">
    <location>
        <begin position="985"/>
        <end position="997"/>
    </location>
</feature>
<feature type="compositionally biased region" description="Basic and acidic residues" evidence="8">
    <location>
        <begin position="871"/>
        <end position="881"/>
    </location>
</feature>
<feature type="compositionally biased region" description="Polar residues" evidence="8">
    <location>
        <begin position="655"/>
        <end position="674"/>
    </location>
</feature>
<evidence type="ECO:0000313" key="11">
    <source>
        <dbReference type="Proteomes" id="UP001178508"/>
    </source>
</evidence>
<evidence type="ECO:0000256" key="4">
    <source>
        <dbReference type="ARBA" id="ARBA00022701"/>
    </source>
</evidence>
<dbReference type="Proteomes" id="UP001178508">
    <property type="component" value="Chromosome 24"/>
</dbReference>
<feature type="compositionally biased region" description="Polar residues" evidence="8">
    <location>
        <begin position="310"/>
        <end position="327"/>
    </location>
</feature>
<feature type="compositionally biased region" description="Basic residues" evidence="8">
    <location>
        <begin position="1096"/>
        <end position="1110"/>
    </location>
</feature>
<reference evidence="10" key="1">
    <citation type="submission" date="2023-08" db="EMBL/GenBank/DDBJ databases">
        <authorList>
            <person name="Alioto T."/>
            <person name="Alioto T."/>
            <person name="Gomez Garrido J."/>
        </authorList>
    </citation>
    <scope>NUCLEOTIDE SEQUENCE</scope>
</reference>
<feature type="compositionally biased region" description="Basic and acidic residues" evidence="8">
    <location>
        <begin position="675"/>
        <end position="735"/>
    </location>
</feature>
<feature type="compositionally biased region" description="Polar residues" evidence="8">
    <location>
        <begin position="1086"/>
        <end position="1095"/>
    </location>
</feature>
<feature type="compositionally biased region" description="Polar residues" evidence="8">
    <location>
        <begin position="1229"/>
        <end position="1248"/>
    </location>
</feature>